<name>A0ACB9FQE3_ARCLA</name>
<reference evidence="1 2" key="2">
    <citation type="journal article" date="2022" name="Mol. Ecol. Resour.">
        <title>The genomes of chicory, endive, great burdock and yacon provide insights into Asteraceae paleo-polyploidization history and plant inulin production.</title>
        <authorList>
            <person name="Fan W."/>
            <person name="Wang S."/>
            <person name="Wang H."/>
            <person name="Wang A."/>
            <person name="Jiang F."/>
            <person name="Liu H."/>
            <person name="Zhao H."/>
            <person name="Xu D."/>
            <person name="Zhang Y."/>
        </authorList>
    </citation>
    <scope>NUCLEOTIDE SEQUENCE [LARGE SCALE GENOMIC DNA]</scope>
    <source>
        <strain evidence="2">cv. Niubang</strain>
    </source>
</reference>
<sequence length="160" mass="17587">MAEFSSFSFLLTLLILAGNTNSRPTTSRIADQVSCTMCEECDNPCQLSPPMPSPPPPVRPPSTDNNCPPPPSPPSSGGNSPPTTTPSVPNFPYYSPPPPVPAGVYGYTTPPPPNPILPYFPFYYLNPPPPHQNSFSVQLEINRFHIVFHFSFLIFFLFFS</sequence>
<dbReference type="EMBL" id="CM042047">
    <property type="protein sequence ID" value="KAI3773181.1"/>
    <property type="molecule type" value="Genomic_DNA"/>
</dbReference>
<gene>
    <name evidence="1" type="ORF">L6452_04385</name>
</gene>
<dbReference type="Proteomes" id="UP001055879">
    <property type="component" value="Linkage Group LG01"/>
</dbReference>
<keyword evidence="2" id="KW-1185">Reference proteome</keyword>
<comment type="caution">
    <text evidence="1">The sequence shown here is derived from an EMBL/GenBank/DDBJ whole genome shotgun (WGS) entry which is preliminary data.</text>
</comment>
<protein>
    <submittedName>
        <fullName evidence="1">Uncharacterized protein</fullName>
    </submittedName>
</protein>
<evidence type="ECO:0000313" key="2">
    <source>
        <dbReference type="Proteomes" id="UP001055879"/>
    </source>
</evidence>
<evidence type="ECO:0000313" key="1">
    <source>
        <dbReference type="EMBL" id="KAI3773181.1"/>
    </source>
</evidence>
<organism evidence="1 2">
    <name type="scientific">Arctium lappa</name>
    <name type="common">Greater burdock</name>
    <name type="synonym">Lappa major</name>
    <dbReference type="NCBI Taxonomy" id="4217"/>
    <lineage>
        <taxon>Eukaryota</taxon>
        <taxon>Viridiplantae</taxon>
        <taxon>Streptophyta</taxon>
        <taxon>Embryophyta</taxon>
        <taxon>Tracheophyta</taxon>
        <taxon>Spermatophyta</taxon>
        <taxon>Magnoliopsida</taxon>
        <taxon>eudicotyledons</taxon>
        <taxon>Gunneridae</taxon>
        <taxon>Pentapetalae</taxon>
        <taxon>asterids</taxon>
        <taxon>campanulids</taxon>
        <taxon>Asterales</taxon>
        <taxon>Asteraceae</taxon>
        <taxon>Carduoideae</taxon>
        <taxon>Cardueae</taxon>
        <taxon>Arctiinae</taxon>
        <taxon>Arctium</taxon>
    </lineage>
</organism>
<proteinExistence type="predicted"/>
<reference evidence="2" key="1">
    <citation type="journal article" date="2022" name="Mol. Ecol. Resour.">
        <title>The genomes of chicory, endive, great burdock and yacon provide insights into Asteraceae palaeo-polyploidization history and plant inulin production.</title>
        <authorList>
            <person name="Fan W."/>
            <person name="Wang S."/>
            <person name="Wang H."/>
            <person name="Wang A."/>
            <person name="Jiang F."/>
            <person name="Liu H."/>
            <person name="Zhao H."/>
            <person name="Xu D."/>
            <person name="Zhang Y."/>
        </authorList>
    </citation>
    <scope>NUCLEOTIDE SEQUENCE [LARGE SCALE GENOMIC DNA]</scope>
    <source>
        <strain evidence="2">cv. Niubang</strain>
    </source>
</reference>
<accession>A0ACB9FQE3</accession>